<dbReference type="Gene3D" id="3.30.160.60">
    <property type="entry name" value="Classic Zinc Finger"/>
    <property type="match status" value="1"/>
</dbReference>
<dbReference type="Pfam" id="PF00643">
    <property type="entry name" value="zf-B_box"/>
    <property type="match status" value="1"/>
</dbReference>
<dbReference type="InterPro" id="IPR017907">
    <property type="entry name" value="Znf_RING_CS"/>
</dbReference>
<keyword evidence="1" id="KW-0479">Metal-binding</keyword>
<dbReference type="KEGG" id="asn:102370046"/>
<keyword evidence="2 4" id="KW-0863">Zinc-finger</keyword>
<keyword evidence="3" id="KW-0862">Zinc</keyword>
<dbReference type="AlphaFoldDB" id="A0A1U7SCL1"/>
<evidence type="ECO:0000256" key="5">
    <source>
        <dbReference type="SAM" id="Coils"/>
    </source>
</evidence>
<dbReference type="InParanoid" id="A0A1U7SCL1"/>
<dbReference type="SMART" id="SM00184">
    <property type="entry name" value="RING"/>
    <property type="match status" value="1"/>
</dbReference>
<dbReference type="PANTHER" id="PTHR24103">
    <property type="entry name" value="E3 UBIQUITIN-PROTEIN LIGASE TRIM"/>
    <property type="match status" value="1"/>
</dbReference>
<dbReference type="InterPro" id="IPR000315">
    <property type="entry name" value="Znf_B-box"/>
</dbReference>
<feature type="domain" description="RING-type" evidence="7">
    <location>
        <begin position="16"/>
        <end position="57"/>
    </location>
</feature>
<evidence type="ECO:0000256" key="1">
    <source>
        <dbReference type="ARBA" id="ARBA00022723"/>
    </source>
</evidence>
<evidence type="ECO:0000259" key="8">
    <source>
        <dbReference type="PROSITE" id="PS50119"/>
    </source>
</evidence>
<accession>A0A1U7SCL1</accession>
<dbReference type="CDD" id="cd16594">
    <property type="entry name" value="RING-HC_TRIM7-like_C-IV"/>
    <property type="match status" value="1"/>
</dbReference>
<dbReference type="Gene3D" id="3.30.40.10">
    <property type="entry name" value="Zinc/RING finger domain, C3HC4 (zinc finger)"/>
    <property type="match status" value="1"/>
</dbReference>
<evidence type="ECO:0000256" key="3">
    <source>
        <dbReference type="ARBA" id="ARBA00022833"/>
    </source>
</evidence>
<organism evidence="9 10">
    <name type="scientific">Alligator sinensis</name>
    <name type="common">Chinese alligator</name>
    <dbReference type="NCBI Taxonomy" id="38654"/>
    <lineage>
        <taxon>Eukaryota</taxon>
        <taxon>Metazoa</taxon>
        <taxon>Chordata</taxon>
        <taxon>Craniata</taxon>
        <taxon>Vertebrata</taxon>
        <taxon>Euteleostomi</taxon>
        <taxon>Archelosauria</taxon>
        <taxon>Archosauria</taxon>
        <taxon>Crocodylia</taxon>
        <taxon>Alligatoridae</taxon>
        <taxon>Alligatorinae</taxon>
        <taxon>Alligator</taxon>
    </lineage>
</organism>
<dbReference type="Pfam" id="PF15227">
    <property type="entry name" value="zf-C3HC4_4"/>
    <property type="match status" value="1"/>
</dbReference>
<keyword evidence="5" id="KW-0175">Coiled coil</keyword>
<dbReference type="InterPro" id="IPR050143">
    <property type="entry name" value="TRIM/RBCC"/>
</dbReference>
<evidence type="ECO:0000313" key="9">
    <source>
        <dbReference type="Proteomes" id="UP000189705"/>
    </source>
</evidence>
<dbReference type="SMART" id="SM00336">
    <property type="entry name" value="BBOX"/>
    <property type="match status" value="1"/>
</dbReference>
<dbReference type="CDD" id="cd19762">
    <property type="entry name" value="Bbox2_TRIM7-like"/>
    <property type="match status" value="1"/>
</dbReference>
<protein>
    <submittedName>
        <fullName evidence="10">Zinc finger protein RFP-like isoform X1</fullName>
    </submittedName>
</protein>
<feature type="domain" description="B box-type" evidence="8">
    <location>
        <begin position="90"/>
        <end position="131"/>
    </location>
</feature>
<gene>
    <name evidence="10" type="primary">LOC102370046</name>
</gene>
<keyword evidence="9" id="KW-1185">Reference proteome</keyword>
<evidence type="ECO:0000259" key="7">
    <source>
        <dbReference type="PROSITE" id="PS50089"/>
    </source>
</evidence>
<sequence>MAAGDLAGSIQEELTCSVCLDYFTDPVTLDCGHNFCRACIDQCWGESEPNCCCPQCRETAPRRNLRPNRQLGNVVQLVKGLRLQAEKEPEGQRMCERHQEPLKLFCEEDEAPICMICRESRAHRNHTVIPIEEAAPEYKEQIRSGLEHLREQREELQGLKRAWEQESERLLRQTDLERQLVVSECEGLRKLLDEHQCLLLARLGELDAEIVRRREENAARLCEETARLSTLIMELEGKCQRWPELLQGVQSTVSRGKEGTPLHPAPKFPELEKRIQDFCEENKLQEAVIAFLVTLGSDEDDFPTLRDIQKSLKTELKPLYDIKDVKRGSNGQIVITLYAKEGGRLIVTTFDDPRYFKPTILWPLRQYPPQIQGGQQTIVHVPRETHSSWPHRYCGDPAKVPVSTSSVESSVELYGDPNAPMFRLLLSPLIGEPLGNVLSSLGKLTNAQQEQHTQKVAAAATQWTAVPNKPRSTGPPERSPEERAMFGFLLNKSGLTKAQIRHLGDTAQRALAERLGFMFRSGDSEKEKKQ</sequence>
<dbReference type="InterPro" id="IPR001841">
    <property type="entry name" value="Znf_RING"/>
</dbReference>
<proteinExistence type="predicted"/>
<evidence type="ECO:0000313" key="10">
    <source>
        <dbReference type="RefSeq" id="XP_006038895.1"/>
    </source>
</evidence>
<dbReference type="GeneID" id="102370046"/>
<feature type="coiled-coil region" evidence="5">
    <location>
        <begin position="139"/>
        <end position="173"/>
    </location>
</feature>
<feature type="region of interest" description="Disordered" evidence="6">
    <location>
        <begin position="460"/>
        <end position="481"/>
    </location>
</feature>
<dbReference type="Proteomes" id="UP000189705">
    <property type="component" value="Unplaced"/>
</dbReference>
<evidence type="ECO:0000256" key="6">
    <source>
        <dbReference type="SAM" id="MobiDB-lite"/>
    </source>
</evidence>
<dbReference type="PROSITE" id="PS00518">
    <property type="entry name" value="ZF_RING_1"/>
    <property type="match status" value="1"/>
</dbReference>
<dbReference type="RefSeq" id="XP_006038895.1">
    <property type="nucleotide sequence ID" value="XM_006038833.3"/>
</dbReference>
<name>A0A1U7SCL1_ALLSI</name>
<dbReference type="eggNOG" id="KOG2177">
    <property type="taxonomic scope" value="Eukaryota"/>
</dbReference>
<reference evidence="10" key="1">
    <citation type="submission" date="2025-08" db="UniProtKB">
        <authorList>
            <consortium name="RefSeq"/>
        </authorList>
    </citation>
    <scope>IDENTIFICATION</scope>
</reference>
<dbReference type="SUPFAM" id="SSF57850">
    <property type="entry name" value="RING/U-box"/>
    <property type="match status" value="1"/>
</dbReference>
<dbReference type="InterPro" id="IPR013083">
    <property type="entry name" value="Znf_RING/FYVE/PHD"/>
</dbReference>
<evidence type="ECO:0000256" key="2">
    <source>
        <dbReference type="ARBA" id="ARBA00022771"/>
    </source>
</evidence>
<dbReference type="PROSITE" id="PS50089">
    <property type="entry name" value="ZF_RING_2"/>
    <property type="match status" value="1"/>
</dbReference>
<dbReference type="GO" id="GO:0008270">
    <property type="term" value="F:zinc ion binding"/>
    <property type="evidence" value="ECO:0007669"/>
    <property type="project" value="UniProtKB-KW"/>
</dbReference>
<evidence type="ECO:0000256" key="4">
    <source>
        <dbReference type="PROSITE-ProRule" id="PRU00024"/>
    </source>
</evidence>
<dbReference type="PROSITE" id="PS50119">
    <property type="entry name" value="ZF_BBOX"/>
    <property type="match status" value="1"/>
</dbReference>
<dbReference type="SUPFAM" id="SSF57845">
    <property type="entry name" value="B-box zinc-binding domain"/>
    <property type="match status" value="1"/>
</dbReference>